<sequence>MKVILNDLVPQLGDAGDTVDVSAGYARNYLVPKKLAFEATPGNIKLYKNNLKQRARKISKLILVAQEQKARIEEAGDLIFSRKAGEDGKLFGSVTSSDIEELLKEKGVEVDRRKITMDRQIKNLGEVEVSIKVHAKVTATLKVVVQPEVDQVSSEESVAQADEVAVEESVAEAEADEETPEPDQPES</sequence>
<keyword evidence="4 8" id="KW-0689">Ribosomal protein</keyword>
<dbReference type="InterPro" id="IPR020070">
    <property type="entry name" value="Ribosomal_bL9_N"/>
</dbReference>
<dbReference type="Pfam" id="PF03948">
    <property type="entry name" value="Ribosomal_L9_C"/>
    <property type="match status" value="1"/>
</dbReference>
<evidence type="ECO:0000256" key="5">
    <source>
        <dbReference type="ARBA" id="ARBA00023274"/>
    </source>
</evidence>
<dbReference type="InterPro" id="IPR009027">
    <property type="entry name" value="Ribosomal_bL9/RNase_H1_N"/>
</dbReference>
<proteinExistence type="inferred from homology"/>
<dbReference type="InterPro" id="IPR020594">
    <property type="entry name" value="Ribosomal_bL9_bac/chp"/>
</dbReference>
<dbReference type="GO" id="GO:0019843">
    <property type="term" value="F:rRNA binding"/>
    <property type="evidence" value="ECO:0007669"/>
    <property type="project" value="UniProtKB-KW"/>
</dbReference>
<comment type="similarity">
    <text evidence="1">Belongs to the bacterial ribosomal protein bL9 family.</text>
</comment>
<dbReference type="Gene3D" id="3.10.430.100">
    <property type="entry name" value="Ribosomal protein L9, C-terminal domain"/>
    <property type="match status" value="1"/>
</dbReference>
<keyword evidence="5" id="KW-0687">Ribonucleoprotein</keyword>
<feature type="domain" description="Ribosomal protein L9" evidence="7">
    <location>
        <begin position="13"/>
        <end position="40"/>
    </location>
</feature>
<dbReference type="SUPFAM" id="SSF55653">
    <property type="entry name" value="Ribosomal protein L9 C-domain"/>
    <property type="match status" value="1"/>
</dbReference>
<feature type="region of interest" description="Disordered" evidence="6">
    <location>
        <begin position="149"/>
        <end position="187"/>
    </location>
</feature>
<dbReference type="InterPro" id="IPR000244">
    <property type="entry name" value="Ribosomal_bL9"/>
</dbReference>
<dbReference type="PROSITE" id="PS00651">
    <property type="entry name" value="RIBOSOMAL_L9"/>
    <property type="match status" value="1"/>
</dbReference>
<dbReference type="AlphaFoldDB" id="A0A3B1C7A7"/>
<dbReference type="Pfam" id="PF01281">
    <property type="entry name" value="Ribosomal_L9_N"/>
    <property type="match status" value="1"/>
</dbReference>
<feature type="compositionally biased region" description="Acidic residues" evidence="6">
    <location>
        <begin position="164"/>
        <end position="187"/>
    </location>
</feature>
<dbReference type="InterPro" id="IPR036791">
    <property type="entry name" value="Ribosomal_bL9_C_sf"/>
</dbReference>
<evidence type="ECO:0000259" key="7">
    <source>
        <dbReference type="PROSITE" id="PS00651"/>
    </source>
</evidence>
<dbReference type="GO" id="GO:0005840">
    <property type="term" value="C:ribosome"/>
    <property type="evidence" value="ECO:0007669"/>
    <property type="project" value="UniProtKB-KW"/>
</dbReference>
<dbReference type="GO" id="GO:0006412">
    <property type="term" value="P:translation"/>
    <property type="evidence" value="ECO:0007669"/>
    <property type="project" value="InterPro"/>
</dbReference>
<evidence type="ECO:0000256" key="6">
    <source>
        <dbReference type="SAM" id="MobiDB-lite"/>
    </source>
</evidence>
<feature type="compositionally biased region" description="Low complexity" evidence="6">
    <location>
        <begin position="152"/>
        <end position="163"/>
    </location>
</feature>
<dbReference type="InterPro" id="IPR020069">
    <property type="entry name" value="Ribosomal_bL9_C"/>
</dbReference>
<keyword evidence="3" id="KW-0694">RNA-binding</keyword>
<dbReference type="HAMAP" id="MF_00503">
    <property type="entry name" value="Ribosomal_bL9"/>
    <property type="match status" value="1"/>
</dbReference>
<reference evidence="8" key="1">
    <citation type="submission" date="2018-06" db="EMBL/GenBank/DDBJ databases">
        <authorList>
            <person name="Zhirakovskaya E."/>
        </authorList>
    </citation>
    <scope>NUCLEOTIDE SEQUENCE</scope>
</reference>
<evidence type="ECO:0000313" key="8">
    <source>
        <dbReference type="EMBL" id="VAX20543.1"/>
    </source>
</evidence>
<accession>A0A3B1C7A7</accession>
<dbReference type="PANTHER" id="PTHR21368">
    <property type="entry name" value="50S RIBOSOMAL PROTEIN L9"/>
    <property type="match status" value="1"/>
</dbReference>
<protein>
    <submittedName>
        <fullName evidence="8">LSU ribosomal protein L9p</fullName>
    </submittedName>
</protein>
<keyword evidence="2" id="KW-0699">rRNA-binding</keyword>
<evidence type="ECO:0000256" key="1">
    <source>
        <dbReference type="ARBA" id="ARBA00010605"/>
    </source>
</evidence>
<dbReference type="EMBL" id="UOGB01000183">
    <property type="protein sequence ID" value="VAX20543.1"/>
    <property type="molecule type" value="Genomic_DNA"/>
</dbReference>
<gene>
    <name evidence="8" type="ORF">MNBD_NITROSPINAE03-1541</name>
</gene>
<dbReference type="SUPFAM" id="SSF55658">
    <property type="entry name" value="L9 N-domain-like"/>
    <property type="match status" value="1"/>
</dbReference>
<dbReference type="GO" id="GO:0003735">
    <property type="term" value="F:structural constituent of ribosome"/>
    <property type="evidence" value="ECO:0007669"/>
    <property type="project" value="InterPro"/>
</dbReference>
<dbReference type="Gene3D" id="3.40.5.10">
    <property type="entry name" value="Ribosomal protein L9, N-terminal domain"/>
    <property type="match status" value="1"/>
</dbReference>
<evidence type="ECO:0000256" key="4">
    <source>
        <dbReference type="ARBA" id="ARBA00022980"/>
    </source>
</evidence>
<dbReference type="GO" id="GO:1990904">
    <property type="term" value="C:ribonucleoprotein complex"/>
    <property type="evidence" value="ECO:0007669"/>
    <property type="project" value="UniProtKB-KW"/>
</dbReference>
<evidence type="ECO:0000256" key="2">
    <source>
        <dbReference type="ARBA" id="ARBA00022730"/>
    </source>
</evidence>
<dbReference type="NCBIfam" id="TIGR00158">
    <property type="entry name" value="L9"/>
    <property type="match status" value="1"/>
</dbReference>
<dbReference type="InterPro" id="IPR036935">
    <property type="entry name" value="Ribosomal_bL9_N_sf"/>
</dbReference>
<name>A0A3B1C7A7_9ZZZZ</name>
<organism evidence="8">
    <name type="scientific">hydrothermal vent metagenome</name>
    <dbReference type="NCBI Taxonomy" id="652676"/>
    <lineage>
        <taxon>unclassified sequences</taxon>
        <taxon>metagenomes</taxon>
        <taxon>ecological metagenomes</taxon>
    </lineage>
</organism>
<evidence type="ECO:0000256" key="3">
    <source>
        <dbReference type="ARBA" id="ARBA00022884"/>
    </source>
</evidence>